<feature type="transmembrane region" description="Helical" evidence="7">
    <location>
        <begin position="534"/>
        <end position="554"/>
    </location>
</feature>
<keyword evidence="4 7" id="KW-1133">Transmembrane helix</keyword>
<reference evidence="10 11" key="1">
    <citation type="submission" date="2018-05" db="EMBL/GenBank/DDBJ databases">
        <title>Genomic Encyclopedia of Type Strains, Phase IV (KMG-IV): sequencing the most valuable type-strain genomes for metagenomic binning, comparative biology and taxonomic classification.</title>
        <authorList>
            <person name="Goeker M."/>
        </authorList>
    </citation>
    <scope>NUCLEOTIDE SEQUENCE [LARGE SCALE GENOMIC DNA]</scope>
    <source>
        <strain evidence="10 11">DSM 6462</strain>
    </source>
</reference>
<evidence type="ECO:0000256" key="1">
    <source>
        <dbReference type="ARBA" id="ARBA00004651"/>
    </source>
</evidence>
<dbReference type="NCBIfam" id="TIGR00360">
    <property type="entry name" value="ComEC_N-term"/>
    <property type="match status" value="1"/>
</dbReference>
<dbReference type="Proteomes" id="UP000248021">
    <property type="component" value="Unassembled WGS sequence"/>
</dbReference>
<feature type="transmembrane region" description="Helical" evidence="7">
    <location>
        <begin position="444"/>
        <end position="467"/>
    </location>
</feature>
<feature type="transmembrane region" description="Helical" evidence="7">
    <location>
        <begin position="479"/>
        <end position="502"/>
    </location>
</feature>
<gene>
    <name evidence="10" type="ORF">C7450_103301</name>
</gene>
<protein>
    <submittedName>
        <fullName evidence="10">Competence protein ComEC</fullName>
    </submittedName>
</protein>
<name>A0A2V3UB91_9HYPH</name>
<proteinExistence type="predicted"/>
<evidence type="ECO:0000256" key="6">
    <source>
        <dbReference type="SAM" id="MobiDB-lite"/>
    </source>
</evidence>
<evidence type="ECO:0000256" key="3">
    <source>
        <dbReference type="ARBA" id="ARBA00022692"/>
    </source>
</evidence>
<evidence type="ECO:0000313" key="10">
    <source>
        <dbReference type="EMBL" id="PXW61783.1"/>
    </source>
</evidence>
<feature type="transmembrane region" description="Helical" evidence="7">
    <location>
        <begin position="359"/>
        <end position="378"/>
    </location>
</feature>
<keyword evidence="11" id="KW-1185">Reference proteome</keyword>
<keyword evidence="3 7" id="KW-0812">Transmembrane</keyword>
<evidence type="ECO:0000259" key="9">
    <source>
        <dbReference type="Pfam" id="PF13567"/>
    </source>
</evidence>
<dbReference type="RefSeq" id="WP_110374075.1">
    <property type="nucleotide sequence ID" value="NZ_JAHBRY010000001.1"/>
</dbReference>
<evidence type="ECO:0000259" key="8">
    <source>
        <dbReference type="Pfam" id="PF03772"/>
    </source>
</evidence>
<evidence type="ECO:0000256" key="5">
    <source>
        <dbReference type="ARBA" id="ARBA00023136"/>
    </source>
</evidence>
<feature type="transmembrane region" description="Helical" evidence="7">
    <location>
        <begin position="54"/>
        <end position="72"/>
    </location>
</feature>
<comment type="subcellular location">
    <subcellularLocation>
        <location evidence="1">Cell membrane</location>
        <topology evidence="1">Multi-pass membrane protein</topology>
    </subcellularLocation>
</comment>
<evidence type="ECO:0000313" key="11">
    <source>
        <dbReference type="Proteomes" id="UP000248021"/>
    </source>
</evidence>
<feature type="region of interest" description="Disordered" evidence="6">
    <location>
        <begin position="722"/>
        <end position="779"/>
    </location>
</feature>
<evidence type="ECO:0000256" key="7">
    <source>
        <dbReference type="SAM" id="Phobius"/>
    </source>
</evidence>
<dbReference type="InterPro" id="IPR025405">
    <property type="entry name" value="DUF4131"/>
</dbReference>
<keyword evidence="5 7" id="KW-0472">Membrane</keyword>
<feature type="domain" description="ComEC/Rec2-related protein" evidence="8">
    <location>
        <begin position="273"/>
        <end position="558"/>
    </location>
</feature>
<organism evidence="10 11">
    <name type="scientific">Chelatococcus asaccharovorans</name>
    <dbReference type="NCBI Taxonomy" id="28210"/>
    <lineage>
        <taxon>Bacteria</taxon>
        <taxon>Pseudomonadati</taxon>
        <taxon>Pseudomonadota</taxon>
        <taxon>Alphaproteobacteria</taxon>
        <taxon>Hyphomicrobiales</taxon>
        <taxon>Chelatococcaceae</taxon>
        <taxon>Chelatococcus</taxon>
    </lineage>
</organism>
<dbReference type="PANTHER" id="PTHR30619:SF1">
    <property type="entry name" value="RECOMBINATION PROTEIN 2"/>
    <property type="match status" value="1"/>
</dbReference>
<keyword evidence="2" id="KW-1003">Cell membrane</keyword>
<feature type="transmembrane region" description="Helical" evidence="7">
    <location>
        <begin position="303"/>
        <end position="323"/>
    </location>
</feature>
<feature type="domain" description="DUF4131" evidence="9">
    <location>
        <begin position="76"/>
        <end position="226"/>
    </location>
</feature>
<comment type="caution">
    <text evidence="10">The sequence shown here is derived from an EMBL/GenBank/DDBJ whole genome shotgun (WGS) entry which is preliminary data.</text>
</comment>
<evidence type="ECO:0000256" key="2">
    <source>
        <dbReference type="ARBA" id="ARBA00022475"/>
    </source>
</evidence>
<dbReference type="PANTHER" id="PTHR30619">
    <property type="entry name" value="DNA INTERNALIZATION/COMPETENCE PROTEIN COMEC/REC2"/>
    <property type="match status" value="1"/>
</dbReference>
<accession>A0A2V3UB91</accession>
<feature type="transmembrane region" description="Helical" evidence="7">
    <location>
        <begin position="78"/>
        <end position="95"/>
    </location>
</feature>
<dbReference type="InterPro" id="IPR004477">
    <property type="entry name" value="ComEC_N"/>
</dbReference>
<dbReference type="AlphaFoldDB" id="A0A2V3UB91"/>
<dbReference type="Pfam" id="PF13567">
    <property type="entry name" value="DUF4131"/>
    <property type="match status" value="1"/>
</dbReference>
<dbReference type="OrthoDB" id="9790149at2"/>
<evidence type="ECO:0000256" key="4">
    <source>
        <dbReference type="ARBA" id="ARBA00022989"/>
    </source>
</evidence>
<dbReference type="Pfam" id="PF03772">
    <property type="entry name" value="Competence"/>
    <property type="match status" value="1"/>
</dbReference>
<dbReference type="EMBL" id="QJJK01000003">
    <property type="protein sequence ID" value="PXW61783.1"/>
    <property type="molecule type" value="Genomic_DNA"/>
</dbReference>
<dbReference type="GO" id="GO:0005886">
    <property type="term" value="C:plasma membrane"/>
    <property type="evidence" value="ECO:0007669"/>
    <property type="project" value="UniProtKB-SubCell"/>
</dbReference>
<feature type="compositionally biased region" description="Basic and acidic residues" evidence="6">
    <location>
        <begin position="768"/>
        <end position="779"/>
    </location>
</feature>
<feature type="transmembrane region" description="Helical" evidence="7">
    <location>
        <begin position="102"/>
        <end position="120"/>
    </location>
</feature>
<sequence length="779" mass="81632">MARQKPRAIVVADHGRPQRPAIGGAIAGWGGLVLGDAGRGLRHLIAVEAERRRTFLWLPVAFGSGIVLYFLADAEPSLWPPLAGALLAALAAIIARRHRHALGVAVAIAAVMAGFAAATWRTRTVTTPVLARPMIAKLSGLVLGVDERPAGPRIVVRVASFGGLDASLRPAHVRVSLRPGASVKPGDFIEATARLLPPPTAARPGGYDFARDAFFAELGAVGSLVGKITIRAPPEEPDAWTALTIANDRARNALTQRIANAYGGQEGALAAALVTGKRGLITEEANDAMRAAGIYHIVSISGLHMALAAGSLFWAARALLALWPAIALAWPVKKIAAGVGMAGATGYCLFSGAEVATQRSLVMTLIMMGAILIDRPALSMRNLALSALVCLILRPEALLGPSFQMSFAAVAGMIAFSVKPSGRLVGAGAPSSGALGWLRAGARWAYLLITTTTVATVATAPFSAYHFQTFNPFGLFGNAMALPLIELAVMPLSVLGVFASFFELDRPIWWLIGQATVPVLASARAVAELERSRVIVPAFGVGALSLMVVAILWATLWSTVLRWLALLPAAVGIAMAYDLTPPDIYIDRGASGLAMRAADGRLVILGKPSGFVLEQWLRADGDGRAPADPSLRSGARCDRLGCTGRLQGGQTIALVRDKRAFPEDCARADVIVSPLPAPPNCKAPTVIDRRTLDRSGAITLARSPHDMGLHPVHALPAASRPWIVGGRPQQPHASVGPPRTATPPVTTAPSSSQTTDPLDAVQDAMDEDGGRELNNDAED</sequence>
<feature type="compositionally biased region" description="Low complexity" evidence="6">
    <location>
        <begin position="737"/>
        <end position="755"/>
    </location>
</feature>
<dbReference type="InterPro" id="IPR052159">
    <property type="entry name" value="Competence_DNA_uptake"/>
</dbReference>